<organism evidence="1 2">
    <name type="scientific">Chiloscyllium punctatum</name>
    <name type="common">Brownbanded bambooshark</name>
    <name type="synonym">Hemiscyllium punctatum</name>
    <dbReference type="NCBI Taxonomy" id="137246"/>
    <lineage>
        <taxon>Eukaryota</taxon>
        <taxon>Metazoa</taxon>
        <taxon>Chordata</taxon>
        <taxon>Craniata</taxon>
        <taxon>Vertebrata</taxon>
        <taxon>Chondrichthyes</taxon>
        <taxon>Elasmobranchii</taxon>
        <taxon>Galeomorphii</taxon>
        <taxon>Galeoidea</taxon>
        <taxon>Orectolobiformes</taxon>
        <taxon>Hemiscylliidae</taxon>
        <taxon>Chiloscyllium</taxon>
    </lineage>
</organism>
<feature type="non-terminal residue" evidence="1">
    <location>
        <position position="51"/>
    </location>
</feature>
<comment type="caution">
    <text evidence="1">The sequence shown here is derived from an EMBL/GenBank/DDBJ whole genome shotgun (WGS) entry which is preliminary data.</text>
</comment>
<accession>A0A401TMZ1</accession>
<dbReference type="Proteomes" id="UP000287033">
    <property type="component" value="Unassembled WGS sequence"/>
</dbReference>
<evidence type="ECO:0000313" key="1">
    <source>
        <dbReference type="EMBL" id="GCC43994.1"/>
    </source>
</evidence>
<keyword evidence="2" id="KW-1185">Reference proteome</keyword>
<name>A0A401TMZ1_CHIPU</name>
<dbReference type="OrthoDB" id="2157641at2759"/>
<sequence length="51" mass="5709">METGVTMETADLKALLANGGRQDREVAKQLASKLYHLDGFRRTEVAPYLDK</sequence>
<gene>
    <name evidence="1" type="ORF">chiPu_0028331</name>
</gene>
<evidence type="ECO:0000313" key="2">
    <source>
        <dbReference type="Proteomes" id="UP000287033"/>
    </source>
</evidence>
<dbReference type="EMBL" id="BEZZ01129130">
    <property type="protein sequence ID" value="GCC43994.1"/>
    <property type="molecule type" value="Genomic_DNA"/>
</dbReference>
<proteinExistence type="predicted"/>
<dbReference type="AlphaFoldDB" id="A0A401TMZ1"/>
<reference evidence="1 2" key="1">
    <citation type="journal article" date="2018" name="Nat. Ecol. Evol.">
        <title>Shark genomes provide insights into elasmobranch evolution and the origin of vertebrates.</title>
        <authorList>
            <person name="Hara Y"/>
            <person name="Yamaguchi K"/>
            <person name="Onimaru K"/>
            <person name="Kadota M"/>
            <person name="Koyanagi M"/>
            <person name="Keeley SD"/>
            <person name="Tatsumi K"/>
            <person name="Tanaka K"/>
            <person name="Motone F"/>
            <person name="Kageyama Y"/>
            <person name="Nozu R"/>
            <person name="Adachi N"/>
            <person name="Nishimura O"/>
            <person name="Nakagawa R"/>
            <person name="Tanegashima C"/>
            <person name="Kiyatake I"/>
            <person name="Matsumoto R"/>
            <person name="Murakumo K"/>
            <person name="Nishida K"/>
            <person name="Terakita A"/>
            <person name="Kuratani S"/>
            <person name="Sato K"/>
            <person name="Hyodo S Kuraku.S."/>
        </authorList>
    </citation>
    <scope>NUCLEOTIDE SEQUENCE [LARGE SCALE GENOMIC DNA]</scope>
</reference>
<protein>
    <submittedName>
        <fullName evidence="1">Uncharacterized protein</fullName>
    </submittedName>
</protein>